<organism evidence="2 3">
    <name type="scientific">Lacticaseibacillus hegangensis</name>
    <dbReference type="NCBI Taxonomy" id="2486010"/>
    <lineage>
        <taxon>Bacteria</taxon>
        <taxon>Bacillati</taxon>
        <taxon>Bacillota</taxon>
        <taxon>Bacilli</taxon>
        <taxon>Lactobacillales</taxon>
        <taxon>Lactobacillaceae</taxon>
        <taxon>Lacticaseibacillus</taxon>
    </lineage>
</organism>
<evidence type="ECO:0000313" key="3">
    <source>
        <dbReference type="Proteomes" id="UP001597212"/>
    </source>
</evidence>
<proteinExistence type="predicted"/>
<name>A0ABW4CVR0_9LACO</name>
<keyword evidence="1" id="KW-0472">Membrane</keyword>
<dbReference type="RefSeq" id="WP_125757880.1">
    <property type="nucleotide sequence ID" value="NZ_JBHTOK010000017.1"/>
</dbReference>
<keyword evidence="1" id="KW-0812">Transmembrane</keyword>
<evidence type="ECO:0000256" key="1">
    <source>
        <dbReference type="SAM" id="Phobius"/>
    </source>
</evidence>
<protein>
    <submittedName>
        <fullName evidence="2">Uncharacterized protein</fullName>
    </submittedName>
</protein>
<feature type="transmembrane region" description="Helical" evidence="1">
    <location>
        <begin position="36"/>
        <end position="55"/>
    </location>
</feature>
<keyword evidence="3" id="KW-1185">Reference proteome</keyword>
<dbReference type="Proteomes" id="UP001597212">
    <property type="component" value="Unassembled WGS sequence"/>
</dbReference>
<accession>A0ABW4CVR0</accession>
<gene>
    <name evidence="2" type="ORF">ACFQ5K_03985</name>
</gene>
<evidence type="ECO:0000313" key="2">
    <source>
        <dbReference type="EMBL" id="MFD1440550.1"/>
    </source>
</evidence>
<feature type="transmembrane region" description="Helical" evidence="1">
    <location>
        <begin position="7"/>
        <end position="30"/>
    </location>
</feature>
<dbReference type="EMBL" id="JBHTOK010000017">
    <property type="protein sequence ID" value="MFD1440550.1"/>
    <property type="molecule type" value="Genomic_DNA"/>
</dbReference>
<sequence>MKTLSTYSWLVWTLVVLDALLIFLAIWTLIVGDQGIALFLIQGATILVIATGALARRRE</sequence>
<comment type="caution">
    <text evidence="2">The sequence shown here is derived from an EMBL/GenBank/DDBJ whole genome shotgun (WGS) entry which is preliminary data.</text>
</comment>
<keyword evidence="1" id="KW-1133">Transmembrane helix</keyword>
<reference evidence="3" key="1">
    <citation type="journal article" date="2019" name="Int. J. Syst. Evol. Microbiol.">
        <title>The Global Catalogue of Microorganisms (GCM) 10K type strain sequencing project: providing services to taxonomists for standard genome sequencing and annotation.</title>
        <authorList>
            <consortium name="The Broad Institute Genomics Platform"/>
            <consortium name="The Broad Institute Genome Sequencing Center for Infectious Disease"/>
            <person name="Wu L."/>
            <person name="Ma J."/>
        </authorList>
    </citation>
    <scope>NUCLEOTIDE SEQUENCE [LARGE SCALE GENOMIC DNA]</scope>
    <source>
        <strain evidence="3">CCM 8912</strain>
    </source>
</reference>